<dbReference type="GO" id="GO:0035598">
    <property type="term" value="F:tRNA (N(6)-L-threonylcarbamoyladenosine(37)-C(2))-methylthiotransferase activity"/>
    <property type="evidence" value="ECO:0007669"/>
    <property type="project" value="UniProtKB-EC"/>
</dbReference>
<dbReference type="PROSITE" id="PS51449">
    <property type="entry name" value="MTTASE_N"/>
    <property type="match status" value="1"/>
</dbReference>
<dbReference type="PROSITE" id="PS51918">
    <property type="entry name" value="RADICAL_SAM"/>
    <property type="match status" value="1"/>
</dbReference>
<evidence type="ECO:0000313" key="19">
    <source>
        <dbReference type="EMBL" id="MBC8539970.1"/>
    </source>
</evidence>
<evidence type="ECO:0000259" key="17">
    <source>
        <dbReference type="PROSITE" id="PS51449"/>
    </source>
</evidence>
<comment type="catalytic activity">
    <reaction evidence="13">
        <text>N(6)-L-threonylcarbamoyladenosine(37) in tRNA + (sulfur carrier)-SH + AH2 + 2 S-adenosyl-L-methionine = 2-methylsulfanyl-N(6)-L-threonylcarbamoyladenosine(37) in tRNA + (sulfur carrier)-H + 5'-deoxyadenosine + L-methionine + A + S-adenosyl-L-homocysteine + 2 H(+)</text>
        <dbReference type="Rhea" id="RHEA:37075"/>
        <dbReference type="Rhea" id="RHEA-COMP:10163"/>
        <dbReference type="Rhea" id="RHEA-COMP:11092"/>
        <dbReference type="Rhea" id="RHEA-COMP:14737"/>
        <dbReference type="Rhea" id="RHEA-COMP:14739"/>
        <dbReference type="ChEBI" id="CHEBI:13193"/>
        <dbReference type="ChEBI" id="CHEBI:15378"/>
        <dbReference type="ChEBI" id="CHEBI:17319"/>
        <dbReference type="ChEBI" id="CHEBI:17499"/>
        <dbReference type="ChEBI" id="CHEBI:29917"/>
        <dbReference type="ChEBI" id="CHEBI:57844"/>
        <dbReference type="ChEBI" id="CHEBI:57856"/>
        <dbReference type="ChEBI" id="CHEBI:59789"/>
        <dbReference type="ChEBI" id="CHEBI:64428"/>
        <dbReference type="ChEBI" id="CHEBI:74418"/>
        <dbReference type="ChEBI" id="CHEBI:74420"/>
        <dbReference type="EC" id="2.8.4.5"/>
    </reaction>
</comment>
<evidence type="ECO:0000256" key="3">
    <source>
        <dbReference type="ARBA" id="ARBA00013273"/>
    </source>
</evidence>
<dbReference type="Proteomes" id="UP000611762">
    <property type="component" value="Unassembled WGS sequence"/>
</dbReference>
<evidence type="ECO:0000256" key="13">
    <source>
        <dbReference type="ARBA" id="ARBA00051661"/>
    </source>
</evidence>
<dbReference type="SFLD" id="SFLDF00295">
    <property type="entry name" value="threonylcarbamoyladenosine_tRN"/>
    <property type="match status" value="1"/>
</dbReference>
<dbReference type="EMBL" id="JACRSU010000001">
    <property type="protein sequence ID" value="MBC8539970.1"/>
    <property type="molecule type" value="Genomic_DNA"/>
</dbReference>
<dbReference type="RefSeq" id="WP_249311132.1">
    <property type="nucleotide sequence ID" value="NZ_JACRSU010000001.1"/>
</dbReference>
<dbReference type="FunFam" id="3.40.50.12160:FF:000004">
    <property type="entry name" value="Threonylcarbamoyladenosine tRNA methylthiotransferase MtaB"/>
    <property type="match status" value="1"/>
</dbReference>
<evidence type="ECO:0000256" key="8">
    <source>
        <dbReference type="ARBA" id="ARBA00022694"/>
    </source>
</evidence>
<dbReference type="PROSITE" id="PS50926">
    <property type="entry name" value="TRAM"/>
    <property type="match status" value="1"/>
</dbReference>
<comment type="caution">
    <text evidence="19">The sequence shown here is derived from an EMBL/GenBank/DDBJ whole genome shotgun (WGS) entry which is preliminary data.</text>
</comment>
<proteinExistence type="inferred from homology"/>
<reference evidence="19" key="1">
    <citation type="submission" date="2020-08" db="EMBL/GenBank/DDBJ databases">
        <title>Genome public.</title>
        <authorList>
            <person name="Liu C."/>
            <person name="Sun Q."/>
        </authorList>
    </citation>
    <scope>NUCLEOTIDE SEQUENCE</scope>
    <source>
        <strain evidence="19">H8</strain>
    </source>
</reference>
<feature type="domain" description="TRAM" evidence="16">
    <location>
        <begin position="372"/>
        <end position="435"/>
    </location>
</feature>
<evidence type="ECO:0000256" key="9">
    <source>
        <dbReference type="ARBA" id="ARBA00022723"/>
    </source>
</evidence>
<dbReference type="SMART" id="SM00729">
    <property type="entry name" value="Elp3"/>
    <property type="match status" value="1"/>
</dbReference>
<keyword evidence="10" id="KW-0408">Iron</keyword>
<dbReference type="Gene3D" id="3.80.30.20">
    <property type="entry name" value="tm_1862 like domain"/>
    <property type="match status" value="1"/>
</dbReference>
<dbReference type="EC" id="2.8.4.5" evidence="3"/>
<evidence type="ECO:0000259" key="16">
    <source>
        <dbReference type="PROSITE" id="PS50926"/>
    </source>
</evidence>
<dbReference type="InterPro" id="IPR058240">
    <property type="entry name" value="rSAM_sf"/>
</dbReference>
<dbReference type="InterPro" id="IPR034557">
    <property type="entry name" value="ThrcA_tRNA_MEthiotransferase"/>
</dbReference>
<dbReference type="SUPFAM" id="SSF102114">
    <property type="entry name" value="Radical SAM enzymes"/>
    <property type="match status" value="1"/>
</dbReference>
<keyword evidence="7" id="KW-0949">S-adenosyl-L-methionine</keyword>
<dbReference type="Pfam" id="PF00919">
    <property type="entry name" value="UPF0004"/>
    <property type="match status" value="1"/>
</dbReference>
<dbReference type="SFLD" id="SFLDS00029">
    <property type="entry name" value="Radical_SAM"/>
    <property type="match status" value="1"/>
</dbReference>
<dbReference type="InterPro" id="IPR020612">
    <property type="entry name" value="Methylthiotransferase_CS"/>
</dbReference>
<comment type="cofactor">
    <cofactor evidence="1">
        <name>[4Fe-4S] cluster</name>
        <dbReference type="ChEBI" id="CHEBI:49883"/>
    </cofactor>
</comment>
<dbReference type="InterPro" id="IPR023404">
    <property type="entry name" value="rSAM_horseshoe"/>
</dbReference>
<dbReference type="CDD" id="cd01335">
    <property type="entry name" value="Radical_SAM"/>
    <property type="match status" value="1"/>
</dbReference>
<dbReference type="InterPro" id="IPR006467">
    <property type="entry name" value="MiaB-like_bact"/>
</dbReference>
<dbReference type="Pfam" id="PF04055">
    <property type="entry name" value="Radical_SAM"/>
    <property type="match status" value="1"/>
</dbReference>
<dbReference type="InterPro" id="IPR038135">
    <property type="entry name" value="Methylthiotransferase_N_sf"/>
</dbReference>
<evidence type="ECO:0000256" key="15">
    <source>
        <dbReference type="ARBA" id="ARBA00069898"/>
    </source>
</evidence>
<dbReference type="AlphaFoldDB" id="A0A926DMR2"/>
<feature type="domain" description="MTTase N-terminal" evidence="17">
    <location>
        <begin position="3"/>
        <end position="115"/>
    </location>
</feature>
<evidence type="ECO:0000256" key="12">
    <source>
        <dbReference type="ARBA" id="ARBA00031213"/>
    </source>
</evidence>
<keyword evidence="8" id="KW-0819">tRNA processing</keyword>
<keyword evidence="6" id="KW-0808">Transferase</keyword>
<keyword evidence="11" id="KW-0411">Iron-sulfur</keyword>
<evidence type="ECO:0000256" key="10">
    <source>
        <dbReference type="ARBA" id="ARBA00023004"/>
    </source>
</evidence>
<dbReference type="InterPro" id="IPR013848">
    <property type="entry name" value="Methylthiotransferase_N"/>
</dbReference>
<gene>
    <name evidence="19" type="primary">mtaB</name>
    <name evidence="19" type="ORF">H8698_03130</name>
</gene>
<comment type="function">
    <text evidence="2">Catalyzes the methylthiolation of N6-threonylcarbamoyladenosine (t(6)A), leading to the formation of 2-methylthio-N6-threonylcarbamoyladenosine (ms(2)t(6)A) at position 37 in tRNAs that read codons beginning with adenine.</text>
</comment>
<evidence type="ECO:0000256" key="4">
    <source>
        <dbReference type="ARBA" id="ARBA00022485"/>
    </source>
</evidence>
<dbReference type="PROSITE" id="PS01278">
    <property type="entry name" value="MTTASE_RADICAL"/>
    <property type="match status" value="1"/>
</dbReference>
<evidence type="ECO:0000259" key="18">
    <source>
        <dbReference type="PROSITE" id="PS51918"/>
    </source>
</evidence>
<keyword evidence="4" id="KW-0004">4Fe-4S</keyword>
<evidence type="ECO:0000256" key="2">
    <source>
        <dbReference type="ARBA" id="ARBA00002399"/>
    </source>
</evidence>
<dbReference type="InterPro" id="IPR002792">
    <property type="entry name" value="TRAM_dom"/>
</dbReference>
<evidence type="ECO:0000256" key="11">
    <source>
        <dbReference type="ARBA" id="ARBA00023014"/>
    </source>
</evidence>
<evidence type="ECO:0000256" key="7">
    <source>
        <dbReference type="ARBA" id="ARBA00022691"/>
    </source>
</evidence>
<organism evidence="19 20">
    <name type="scientific">Congzhengia minquanensis</name>
    <dbReference type="NCBI Taxonomy" id="2763657"/>
    <lineage>
        <taxon>Bacteria</taxon>
        <taxon>Bacillati</taxon>
        <taxon>Bacillota</taxon>
        <taxon>Clostridia</taxon>
        <taxon>Eubacteriales</taxon>
        <taxon>Oscillospiraceae</taxon>
        <taxon>Congzhengia</taxon>
    </lineage>
</organism>
<protein>
    <recommendedName>
        <fullName evidence="15">Threonylcarbamoyladenosine tRNA methylthiotransferase MtaB</fullName>
        <ecNumber evidence="3">2.8.4.5</ecNumber>
    </recommendedName>
    <alternativeName>
        <fullName evidence="12">tRNA-t(6)A37 methylthiotransferase</fullName>
    </alternativeName>
</protein>
<dbReference type="InterPro" id="IPR007197">
    <property type="entry name" value="rSAM"/>
</dbReference>
<dbReference type="Gene3D" id="3.40.50.12160">
    <property type="entry name" value="Methylthiotransferase, N-terminal domain"/>
    <property type="match status" value="1"/>
</dbReference>
<evidence type="ECO:0000313" key="20">
    <source>
        <dbReference type="Proteomes" id="UP000611762"/>
    </source>
</evidence>
<evidence type="ECO:0000256" key="14">
    <source>
        <dbReference type="ARBA" id="ARBA00061574"/>
    </source>
</evidence>
<feature type="domain" description="Radical SAM core" evidence="18">
    <location>
        <begin position="140"/>
        <end position="369"/>
    </location>
</feature>
<comment type="similarity">
    <text evidence="14">Belongs to the methylthiotransferase family. MtaB subfamily.</text>
</comment>
<dbReference type="NCBIfam" id="TIGR01579">
    <property type="entry name" value="MiaB-like-C"/>
    <property type="match status" value="1"/>
</dbReference>
<accession>A0A926DMR2</accession>
<sequence>MTKSVAICTLGCKVNAYESEAVAEQFAKRGFFLTDFDQAADVYIINTCTVTHLSSRKSRQMIRRTKQLNPNAVLVVMGCYAQTAPEEVAAISEVDLILGTGDKGRTADVVEEFLLTRKRACLVSGLDEKDEFEELCVTSYEGRSRAFLKVQDGCNNFCSYCIIPYARGRIRSRSLESCVAEAKRLSQSGFSEIVLVGIHLASYGKERGGPYLIDLLAELNKIDGIARIRLGSLEPTLFDDTFTQQIAGLSKICRHFHLSLQSGCDETLIRMNRHYSTADYEAAVLKIRRALPGAAITTDIMVGFPGETEEEFLNTLAFVEKIGFADAHVFKYSVRKGTKAEKMDGQVAPEVKEDRSRQLIGLVKTLNQQFVASYIGKTVSVLFEQEHKGIPNLYEGKTDNYITVLAKSQRDVSGEFHTVAITGEKDGLAIGELTEEHKN</sequence>
<dbReference type="PANTHER" id="PTHR11918:SF45">
    <property type="entry name" value="THREONYLCARBAMOYLADENOSINE TRNA METHYLTHIOTRANSFERASE"/>
    <property type="match status" value="1"/>
</dbReference>
<dbReference type="SFLD" id="SFLDG01082">
    <property type="entry name" value="B12-binding_domain_containing"/>
    <property type="match status" value="1"/>
</dbReference>
<dbReference type="GO" id="GO:0051539">
    <property type="term" value="F:4 iron, 4 sulfur cluster binding"/>
    <property type="evidence" value="ECO:0007669"/>
    <property type="project" value="UniProtKB-KW"/>
</dbReference>
<dbReference type="InterPro" id="IPR006638">
    <property type="entry name" value="Elp3/MiaA/NifB-like_rSAM"/>
</dbReference>
<keyword evidence="5" id="KW-0963">Cytoplasm</keyword>
<dbReference type="PANTHER" id="PTHR11918">
    <property type="entry name" value="RADICAL SAM PROTEINS"/>
    <property type="match status" value="1"/>
</dbReference>
<dbReference type="GO" id="GO:0046872">
    <property type="term" value="F:metal ion binding"/>
    <property type="evidence" value="ECO:0007669"/>
    <property type="project" value="UniProtKB-KW"/>
</dbReference>
<evidence type="ECO:0000256" key="6">
    <source>
        <dbReference type="ARBA" id="ARBA00022679"/>
    </source>
</evidence>
<keyword evidence="9" id="KW-0479">Metal-binding</keyword>
<name>A0A926DMR2_9FIRM</name>
<dbReference type="InterPro" id="IPR005839">
    <property type="entry name" value="Methylthiotransferase"/>
</dbReference>
<dbReference type="SFLD" id="SFLDG01061">
    <property type="entry name" value="methylthiotransferase"/>
    <property type="match status" value="1"/>
</dbReference>
<keyword evidence="20" id="KW-1185">Reference proteome</keyword>
<dbReference type="NCBIfam" id="TIGR00089">
    <property type="entry name" value="MiaB/RimO family radical SAM methylthiotransferase"/>
    <property type="match status" value="1"/>
</dbReference>
<evidence type="ECO:0000256" key="1">
    <source>
        <dbReference type="ARBA" id="ARBA00001966"/>
    </source>
</evidence>
<evidence type="ECO:0000256" key="5">
    <source>
        <dbReference type="ARBA" id="ARBA00022490"/>
    </source>
</evidence>
<dbReference type="FunFam" id="3.80.30.20:FF:000001">
    <property type="entry name" value="tRNA-2-methylthio-N(6)-dimethylallyladenosine synthase 2"/>
    <property type="match status" value="1"/>
</dbReference>